<sequence length="205" mass="22464">MDNDGYCPDADTPGNMSDSQQNNTLFSSNRRAKLISVFTLPPSERKIDVIDRRLDEVTQLLQSLNTGLLDAGARPFRTTPSEENKTKPLVPTESSRPFGRVFESASDSPVNDGESSLAAHSVFANEFFQKAARTGSVQNSSLEMREILDSLQHIVDSLKRQTTATTMSYPNAKKTTHISLRNYEVPPIRKAVAILCAAKGESGST</sequence>
<feature type="region of interest" description="Disordered" evidence="1">
    <location>
        <begin position="72"/>
        <end position="97"/>
    </location>
</feature>
<keyword evidence="3" id="KW-1185">Reference proteome</keyword>
<name>A0ABR1HJB4_9HYPO</name>
<gene>
    <name evidence="2" type="ORF">QQZ08_010032</name>
</gene>
<accession>A0ABR1HJB4</accession>
<reference evidence="2 3" key="1">
    <citation type="journal article" date="2025" name="Microbiol. Resour. Announc.">
        <title>Draft genome sequences for Neonectria magnoliae and Neonectria punicea, canker pathogens of Liriodendron tulipifera and Acer saccharum in West Virginia.</title>
        <authorList>
            <person name="Petronek H.M."/>
            <person name="Kasson M.T."/>
            <person name="Metheny A.M."/>
            <person name="Stauder C.M."/>
            <person name="Lovett B."/>
            <person name="Lynch S.C."/>
            <person name="Garnas J.R."/>
            <person name="Kasson L.R."/>
            <person name="Stajich J.E."/>
        </authorList>
    </citation>
    <scope>NUCLEOTIDE SEQUENCE [LARGE SCALE GENOMIC DNA]</scope>
    <source>
        <strain evidence="2 3">NRRL 64651</strain>
    </source>
</reference>
<dbReference type="Proteomes" id="UP001498421">
    <property type="component" value="Unassembled WGS sequence"/>
</dbReference>
<dbReference type="EMBL" id="JAZAVK010000123">
    <property type="protein sequence ID" value="KAK7421255.1"/>
    <property type="molecule type" value="Genomic_DNA"/>
</dbReference>
<evidence type="ECO:0000313" key="2">
    <source>
        <dbReference type="EMBL" id="KAK7421255.1"/>
    </source>
</evidence>
<comment type="caution">
    <text evidence="2">The sequence shown here is derived from an EMBL/GenBank/DDBJ whole genome shotgun (WGS) entry which is preliminary data.</text>
</comment>
<protein>
    <submittedName>
        <fullName evidence="2">Uncharacterized protein</fullName>
    </submittedName>
</protein>
<organism evidence="2 3">
    <name type="scientific">Neonectria magnoliae</name>
    <dbReference type="NCBI Taxonomy" id="2732573"/>
    <lineage>
        <taxon>Eukaryota</taxon>
        <taxon>Fungi</taxon>
        <taxon>Dikarya</taxon>
        <taxon>Ascomycota</taxon>
        <taxon>Pezizomycotina</taxon>
        <taxon>Sordariomycetes</taxon>
        <taxon>Hypocreomycetidae</taxon>
        <taxon>Hypocreales</taxon>
        <taxon>Nectriaceae</taxon>
        <taxon>Neonectria</taxon>
    </lineage>
</organism>
<evidence type="ECO:0000313" key="3">
    <source>
        <dbReference type="Proteomes" id="UP001498421"/>
    </source>
</evidence>
<evidence type="ECO:0000256" key="1">
    <source>
        <dbReference type="SAM" id="MobiDB-lite"/>
    </source>
</evidence>
<feature type="compositionally biased region" description="Polar residues" evidence="1">
    <location>
        <begin position="14"/>
        <end position="25"/>
    </location>
</feature>
<proteinExistence type="predicted"/>
<feature type="region of interest" description="Disordered" evidence="1">
    <location>
        <begin position="1"/>
        <end position="25"/>
    </location>
</feature>